<accession>A0A382BBL6</accession>
<dbReference type="AlphaFoldDB" id="A0A382BBL6"/>
<dbReference type="EMBL" id="UINC01029077">
    <property type="protein sequence ID" value="SVB11195.1"/>
    <property type="molecule type" value="Genomic_DNA"/>
</dbReference>
<feature type="non-terminal residue" evidence="1">
    <location>
        <position position="1"/>
    </location>
</feature>
<sequence>EEKVGVKIPQTSTIFFSFPLSSNEMNIEGSSHKICVQIAQNGHQTKTKKKYTKEDQNEQKRNKIRKRIATSIISSHLQLEDQRIPMYCPNPLCRKMQYYADTHVCKYCKGSQIMGENLEDQREQMGIQEGDQGFMEGVKTSNRRFDLEMFPKMGFNNDKLSCIQKASEREQIDFEDGARIELEILQPLTEQLIEGGYKKFNKRTNTVTKLLMTVEWDDKASDELKQKKMTTLSILAHNKAINAQGGHLIWKDKKSNKWTDTNGMGQMLEKKKDVFFNNTEYKKLGYFRAGMDLATPENEFHYEDKEIQQLSNQEDCMDCKQMDYYKMTCPENCSMPHFHNYKGGLKWQVNGNIDGEFQAERDRAIHNAETKEERSRKGTITEDQLEWLPRLINKHGLNADDFNITILSQSQASKTMFGLNVVSRRRINEKNNQTFDETLVETTIKELIKLCGTI</sequence>
<name>A0A382BBL6_9ZZZZ</name>
<reference evidence="1" key="1">
    <citation type="submission" date="2018-05" db="EMBL/GenBank/DDBJ databases">
        <authorList>
            <person name="Lanie J.A."/>
            <person name="Ng W.-L."/>
            <person name="Kazmierczak K.M."/>
            <person name="Andrzejewski T.M."/>
            <person name="Davidsen T.M."/>
            <person name="Wayne K.J."/>
            <person name="Tettelin H."/>
            <person name="Glass J.I."/>
            <person name="Rusch D."/>
            <person name="Podicherti R."/>
            <person name="Tsui H.-C.T."/>
            <person name="Winkler M.E."/>
        </authorList>
    </citation>
    <scope>NUCLEOTIDE SEQUENCE</scope>
</reference>
<gene>
    <name evidence="1" type="ORF">METZ01_LOCUS164049</name>
</gene>
<protein>
    <submittedName>
        <fullName evidence="1">Uncharacterized protein</fullName>
    </submittedName>
</protein>
<evidence type="ECO:0000313" key="1">
    <source>
        <dbReference type="EMBL" id="SVB11195.1"/>
    </source>
</evidence>
<organism evidence="1">
    <name type="scientific">marine metagenome</name>
    <dbReference type="NCBI Taxonomy" id="408172"/>
    <lineage>
        <taxon>unclassified sequences</taxon>
        <taxon>metagenomes</taxon>
        <taxon>ecological metagenomes</taxon>
    </lineage>
</organism>
<proteinExistence type="predicted"/>